<sequence>MLEPLLNTPCELGPKLDSTPTCDMKLRDPSTAGHKKSEVDHDVLDLSPEPKGNELAPQEAMEINLTAIFKEDNPQTQALNVQCDVLTDSHNDVQNSSVLATMTCTIPIHHEELSETTNTEANAAVSNEVDEQSEAEGITNCFDFNTTKDTKDEHSIPDSEVGSVAAQYEMENLTKAAALEHTQEQSNEESMDGMTAQNARYVGNTIILDEFPVLTRQNIEEDVHIPTENVEAVVHTPTEIEKDDTTGTPTLKAEDATKENTIPNNSDVNPANIGPILHSFEHEGQLYEIRSHIEEGQMSNHNDENHTTHEFQEVQNRRSRKKQAMPRTIKTRSYDPNLEVDTVSEITRYWPSRKSTTMEKIVTTKTYSGPFCSRGALA</sequence>
<reference evidence="2 3" key="1">
    <citation type="submission" date="2018-04" db="EMBL/GenBank/DDBJ databases">
        <authorList>
            <person name="Vogel A."/>
        </authorList>
    </citation>
    <scope>NUCLEOTIDE SEQUENCE [LARGE SCALE GENOMIC DNA]</scope>
</reference>
<name>A0A484KSR2_9ASTE</name>
<protein>
    <submittedName>
        <fullName evidence="2">Uncharacterized protein</fullName>
    </submittedName>
</protein>
<feature type="compositionally biased region" description="Basic and acidic residues" evidence="1">
    <location>
        <begin position="300"/>
        <end position="316"/>
    </location>
</feature>
<feature type="region of interest" description="Disordered" evidence="1">
    <location>
        <begin position="300"/>
        <end position="327"/>
    </location>
</feature>
<dbReference type="Proteomes" id="UP000595140">
    <property type="component" value="Unassembled WGS sequence"/>
</dbReference>
<dbReference type="AlphaFoldDB" id="A0A484KSR2"/>
<keyword evidence="3" id="KW-1185">Reference proteome</keyword>
<feature type="compositionally biased region" description="Polar residues" evidence="1">
    <location>
        <begin position="259"/>
        <end position="269"/>
    </location>
</feature>
<feature type="region of interest" description="Disordered" evidence="1">
    <location>
        <begin position="241"/>
        <end position="270"/>
    </location>
</feature>
<evidence type="ECO:0000313" key="3">
    <source>
        <dbReference type="Proteomes" id="UP000595140"/>
    </source>
</evidence>
<gene>
    <name evidence="2" type="ORF">CCAM_LOCUS10817</name>
</gene>
<evidence type="ECO:0000313" key="2">
    <source>
        <dbReference type="EMBL" id="VFQ69041.1"/>
    </source>
</evidence>
<dbReference type="EMBL" id="OOIL02000758">
    <property type="protein sequence ID" value="VFQ69041.1"/>
    <property type="molecule type" value="Genomic_DNA"/>
</dbReference>
<proteinExistence type="predicted"/>
<accession>A0A484KSR2</accession>
<organism evidence="2 3">
    <name type="scientific">Cuscuta campestris</name>
    <dbReference type="NCBI Taxonomy" id="132261"/>
    <lineage>
        <taxon>Eukaryota</taxon>
        <taxon>Viridiplantae</taxon>
        <taxon>Streptophyta</taxon>
        <taxon>Embryophyta</taxon>
        <taxon>Tracheophyta</taxon>
        <taxon>Spermatophyta</taxon>
        <taxon>Magnoliopsida</taxon>
        <taxon>eudicotyledons</taxon>
        <taxon>Gunneridae</taxon>
        <taxon>Pentapetalae</taxon>
        <taxon>asterids</taxon>
        <taxon>lamiids</taxon>
        <taxon>Solanales</taxon>
        <taxon>Convolvulaceae</taxon>
        <taxon>Cuscuteae</taxon>
        <taxon>Cuscuta</taxon>
        <taxon>Cuscuta subgen. Grammica</taxon>
        <taxon>Cuscuta sect. Cleistogrammica</taxon>
    </lineage>
</organism>
<evidence type="ECO:0000256" key="1">
    <source>
        <dbReference type="SAM" id="MobiDB-lite"/>
    </source>
</evidence>